<dbReference type="Gene3D" id="3.40.50.2000">
    <property type="entry name" value="Glycogen Phosphorylase B"/>
    <property type="match status" value="2"/>
</dbReference>
<dbReference type="GO" id="GO:0016740">
    <property type="term" value="F:transferase activity"/>
    <property type="evidence" value="ECO:0007669"/>
    <property type="project" value="UniProtKB-KW"/>
</dbReference>
<evidence type="ECO:0000313" key="1">
    <source>
        <dbReference type="EMBL" id="OYQ42768.1"/>
    </source>
</evidence>
<keyword evidence="2" id="KW-1185">Reference proteome</keyword>
<protein>
    <submittedName>
        <fullName evidence="1">Glycosyl transferase family 1</fullName>
    </submittedName>
</protein>
<evidence type="ECO:0000313" key="2">
    <source>
        <dbReference type="Proteomes" id="UP000216035"/>
    </source>
</evidence>
<comment type="caution">
    <text evidence="1">The sequence shown here is derived from an EMBL/GenBank/DDBJ whole genome shotgun (WGS) entry which is preliminary data.</text>
</comment>
<sequence length="432" mass="49287">MSAQRKVLIVAYYWPPAGGPGVQRWLKFATYLREFGYEPILYVPDNPTYPIIDSGLLDEVPHDIRVVKKAISEPYKFAAWFSLKRTRKISSGLIPKKQSLKDKILLWIRGNLFIPDARVLWVKPSVEFLEQFIQEEHIKLVITTGPPHSLHLIGAKLKERKPNVTWMADFRDPWTTIGYHKDLLLTSWAANKHKKLEKYVLDTADHLLVTSSGTKTEFQAVTKTPISFITNGFDSYEIQRIPLDEKFSMAHIGSFLADRNPEILWQVLAELIQENAAFEKAFELKIIGAVSPIVVESIKKNKLADYVTLLGYLPHLEAVKQQRASQVLLLIEIDRPESKVIIPGKLFEYLAAQRPILAIGPEGADFRSILDDASAGRFFNYSNKQALKEYIQSLFSDFQAGKLFVETKDIEQFSRKSLTKKLAALLDTLWES</sequence>
<dbReference type="OrthoDB" id="9794575at2"/>
<dbReference type="AlphaFoldDB" id="A0A255ZMM9"/>
<keyword evidence="1" id="KW-0808">Transferase</keyword>
<dbReference type="SUPFAM" id="SSF53756">
    <property type="entry name" value="UDP-Glycosyltransferase/glycogen phosphorylase"/>
    <property type="match status" value="1"/>
</dbReference>
<accession>A0A255ZMM9</accession>
<reference evidence="1 2" key="1">
    <citation type="submission" date="2017-07" db="EMBL/GenBank/DDBJ databases">
        <title>Flavobacterium cyanobacteriorum sp. nov., isolated from cyanobacterial aggregates in a eutrophic lake.</title>
        <authorList>
            <person name="Cai H."/>
        </authorList>
    </citation>
    <scope>NUCLEOTIDE SEQUENCE [LARGE SCALE GENOMIC DNA]</scope>
    <source>
        <strain evidence="1 2">TH167</strain>
    </source>
</reference>
<proteinExistence type="predicted"/>
<gene>
    <name evidence="1" type="ORF">CHX27_11530</name>
</gene>
<dbReference type="EMBL" id="NOXX01000211">
    <property type="protein sequence ID" value="OYQ42768.1"/>
    <property type="molecule type" value="Genomic_DNA"/>
</dbReference>
<name>A0A255ZMM9_9FLAO</name>
<organism evidence="1 2">
    <name type="scientific">Flavobacterium aurantiibacter</name>
    <dbReference type="NCBI Taxonomy" id="2023067"/>
    <lineage>
        <taxon>Bacteria</taxon>
        <taxon>Pseudomonadati</taxon>
        <taxon>Bacteroidota</taxon>
        <taxon>Flavobacteriia</taxon>
        <taxon>Flavobacteriales</taxon>
        <taxon>Flavobacteriaceae</taxon>
        <taxon>Flavobacterium</taxon>
    </lineage>
</organism>
<dbReference type="RefSeq" id="WP_094486924.1">
    <property type="nucleotide sequence ID" value="NZ_NOXX01000211.1"/>
</dbReference>
<dbReference type="CDD" id="cd03794">
    <property type="entry name" value="GT4_WbuB-like"/>
    <property type="match status" value="1"/>
</dbReference>
<dbReference type="Proteomes" id="UP000216035">
    <property type="component" value="Unassembled WGS sequence"/>
</dbReference>